<dbReference type="PROSITE" id="PS50886">
    <property type="entry name" value="TRBD"/>
    <property type="match status" value="1"/>
</dbReference>
<dbReference type="GO" id="GO:0000049">
    <property type="term" value="F:tRNA binding"/>
    <property type="evidence" value="ECO:0007669"/>
    <property type="project" value="UniProtKB-UniRule"/>
</dbReference>
<evidence type="ECO:0000256" key="3">
    <source>
        <dbReference type="ARBA" id="ARBA00022884"/>
    </source>
</evidence>
<evidence type="ECO:0000256" key="1">
    <source>
        <dbReference type="ARBA" id="ARBA00022490"/>
    </source>
</evidence>
<evidence type="ECO:0000313" key="7">
    <source>
        <dbReference type="Proteomes" id="UP000189911"/>
    </source>
</evidence>
<evidence type="ECO:0000256" key="2">
    <source>
        <dbReference type="ARBA" id="ARBA00022555"/>
    </source>
</evidence>
<dbReference type="OrthoDB" id="19141at2759"/>
<dbReference type="EMBL" id="LT598452">
    <property type="protein sequence ID" value="SCV00050.1"/>
    <property type="molecule type" value="Genomic_DNA"/>
</dbReference>
<evidence type="ECO:0000256" key="4">
    <source>
        <dbReference type="PROSITE-ProRule" id="PRU00209"/>
    </source>
</evidence>
<keyword evidence="7" id="KW-1185">Reference proteome</keyword>
<dbReference type="Gene3D" id="2.40.50.140">
    <property type="entry name" value="Nucleic acid-binding proteins"/>
    <property type="match status" value="1"/>
</dbReference>
<dbReference type="InterPro" id="IPR002547">
    <property type="entry name" value="tRNA-bd_dom"/>
</dbReference>
<accession>A0A1G4K7T3</accession>
<proteinExistence type="predicted"/>
<dbReference type="SUPFAM" id="SSF50249">
    <property type="entry name" value="Nucleic acid-binding proteins"/>
    <property type="match status" value="1"/>
</dbReference>
<name>A0A1G4K7T3_9SACH</name>
<dbReference type="AlphaFoldDB" id="A0A1G4K7T3"/>
<keyword evidence="2 4" id="KW-0820">tRNA-binding</keyword>
<feature type="domain" description="TRNA-binding" evidence="5">
    <location>
        <begin position="26"/>
        <end position="138"/>
    </location>
</feature>
<keyword evidence="3 4" id="KW-0694">RNA-binding</keyword>
<sequence length="207" mass="23147">MRPVNSRFFLKAGWRLYSKSIDKSASFSLANLRIGYASDVKYHPNSDKMYISRIQVSEGTPDDPELIVRQVCSGLREYVPLDELKGRLLVIVDNMKKCKLRGEFSEAMVLCGDDSAQNIVEPCSPVRSSRSLIGKHVVLKGRTNEPTTRRIKASEWQELGSRLSVDAQNRAVFKDPETGQQVPLCVYDGDEEVDIKVGKVTAGTPVR</sequence>
<reference evidence="7" key="1">
    <citation type="submission" date="2016-03" db="EMBL/GenBank/DDBJ databases">
        <authorList>
            <person name="Devillers Hugo."/>
        </authorList>
    </citation>
    <scope>NUCLEOTIDE SEQUENCE [LARGE SCALE GENOMIC DNA]</scope>
</reference>
<dbReference type="PANTHER" id="PTHR11586:SF43">
    <property type="entry name" value="TYROSINE--TRNA LIGASE, CYTOPLASMIC"/>
    <property type="match status" value="1"/>
</dbReference>
<keyword evidence="1" id="KW-0963">Cytoplasm</keyword>
<protein>
    <submittedName>
        <fullName evidence="6">LANO_0F04962g1_1</fullName>
    </submittedName>
</protein>
<dbReference type="Pfam" id="PF01588">
    <property type="entry name" value="tRNA_bind"/>
    <property type="match status" value="1"/>
</dbReference>
<dbReference type="PANTHER" id="PTHR11586">
    <property type="entry name" value="TRNA-AMINOACYLATION COFACTOR ARC1 FAMILY MEMBER"/>
    <property type="match status" value="1"/>
</dbReference>
<dbReference type="GO" id="GO:0004831">
    <property type="term" value="F:tyrosine-tRNA ligase activity"/>
    <property type="evidence" value="ECO:0007669"/>
    <property type="project" value="TreeGrafter"/>
</dbReference>
<dbReference type="InterPro" id="IPR012340">
    <property type="entry name" value="NA-bd_OB-fold"/>
</dbReference>
<evidence type="ECO:0000259" key="5">
    <source>
        <dbReference type="PROSITE" id="PS50886"/>
    </source>
</evidence>
<dbReference type="InterPro" id="IPR051270">
    <property type="entry name" value="Tyrosine-tRNA_ligase_regulator"/>
</dbReference>
<organism evidence="6 7">
    <name type="scientific">Lachancea nothofagi CBS 11611</name>
    <dbReference type="NCBI Taxonomy" id="1266666"/>
    <lineage>
        <taxon>Eukaryota</taxon>
        <taxon>Fungi</taxon>
        <taxon>Dikarya</taxon>
        <taxon>Ascomycota</taxon>
        <taxon>Saccharomycotina</taxon>
        <taxon>Saccharomycetes</taxon>
        <taxon>Saccharomycetales</taxon>
        <taxon>Saccharomycetaceae</taxon>
        <taxon>Lachancea</taxon>
    </lineage>
</organism>
<gene>
    <name evidence="6" type="ORF">LANO_0F04962G</name>
</gene>
<evidence type="ECO:0000313" key="6">
    <source>
        <dbReference type="EMBL" id="SCV00050.1"/>
    </source>
</evidence>
<dbReference type="Proteomes" id="UP000189911">
    <property type="component" value="Chromosome F"/>
</dbReference>